<protein>
    <recommendedName>
        <fullName evidence="2">Amidohydrolase-related domain-containing protein</fullName>
    </recommendedName>
</protein>
<sequence>MVIDVHTHAEFMEPMYKGDEVTRQRKEIMGREFLGYCDISMALFQMDHAGIDKRVLLPLDLTTQYGCTIVSNDEMKELVGEAPERFIGFASVDPYREDAVKELDHAFGELGLSGLKLNPSKQKFYPTDSIMKPVYEKCIEYGKPILFHCGTSWEPNTPAKYSKPLCFEEVAIEYPELRIGLAHFGWPWVQDTAMMLLKYPNVYADTSMLYCDRAKDFFHQIFKVDLSPLWIENMFSDKVMFGSNSPRFGEEDMKYGLEKLGLRERTLAKVLGGNAMKFLGMED</sequence>
<keyword evidence="1" id="KW-0456">Lyase</keyword>
<dbReference type="Proteomes" id="UP000294682">
    <property type="component" value="Unassembled WGS sequence"/>
</dbReference>
<gene>
    <name evidence="3" type="ORF">EDD78_1128</name>
</gene>
<evidence type="ECO:0000256" key="1">
    <source>
        <dbReference type="ARBA" id="ARBA00023239"/>
    </source>
</evidence>
<dbReference type="InterPro" id="IPR006680">
    <property type="entry name" value="Amidohydro-rel"/>
</dbReference>
<reference evidence="3 4" key="1">
    <citation type="submission" date="2019-03" db="EMBL/GenBank/DDBJ databases">
        <title>Genomic Encyclopedia of Type Strains, Phase IV (KMG-IV): sequencing the most valuable type-strain genomes for metagenomic binning, comparative biology and taxonomic classification.</title>
        <authorList>
            <person name="Goeker M."/>
        </authorList>
    </citation>
    <scope>NUCLEOTIDE SEQUENCE [LARGE SCALE GENOMIC DNA]</scope>
    <source>
        <strain evidence="3 4">DSM 100433</strain>
    </source>
</reference>
<dbReference type="InterPro" id="IPR032465">
    <property type="entry name" value="ACMSD"/>
</dbReference>
<evidence type="ECO:0000259" key="2">
    <source>
        <dbReference type="Pfam" id="PF04909"/>
    </source>
</evidence>
<evidence type="ECO:0000313" key="3">
    <source>
        <dbReference type="EMBL" id="TCL41843.1"/>
    </source>
</evidence>
<evidence type="ECO:0000313" key="4">
    <source>
        <dbReference type="Proteomes" id="UP000294682"/>
    </source>
</evidence>
<name>A0A9X8UH87_9FIRM</name>
<dbReference type="CDD" id="cd01292">
    <property type="entry name" value="metallo-dependent_hydrolases"/>
    <property type="match status" value="1"/>
</dbReference>
<dbReference type="AlphaFoldDB" id="A0A9X8UH87"/>
<dbReference type="GO" id="GO:0016831">
    <property type="term" value="F:carboxy-lyase activity"/>
    <property type="evidence" value="ECO:0007669"/>
    <property type="project" value="InterPro"/>
</dbReference>
<comment type="caution">
    <text evidence="3">The sequence shown here is derived from an EMBL/GenBank/DDBJ whole genome shotgun (WGS) entry which is preliminary data.</text>
</comment>
<organism evidence="3 4">
    <name type="scientific">Harryflintia acetispora</name>
    <dbReference type="NCBI Taxonomy" id="1849041"/>
    <lineage>
        <taxon>Bacteria</taxon>
        <taxon>Bacillati</taxon>
        <taxon>Bacillota</taxon>
        <taxon>Clostridia</taxon>
        <taxon>Eubacteriales</taxon>
        <taxon>Oscillospiraceae</taxon>
        <taxon>Harryflintia</taxon>
    </lineage>
</organism>
<feature type="domain" description="Amidohydrolase-related" evidence="2">
    <location>
        <begin position="3"/>
        <end position="280"/>
    </location>
</feature>
<dbReference type="InterPro" id="IPR032466">
    <property type="entry name" value="Metal_Hydrolase"/>
</dbReference>
<dbReference type="EMBL" id="SLUK01000012">
    <property type="protein sequence ID" value="TCL41843.1"/>
    <property type="molecule type" value="Genomic_DNA"/>
</dbReference>
<proteinExistence type="predicted"/>
<accession>A0A9X8UH87</accession>
<keyword evidence="4" id="KW-1185">Reference proteome</keyword>
<dbReference type="Gene3D" id="3.20.20.140">
    <property type="entry name" value="Metal-dependent hydrolases"/>
    <property type="match status" value="1"/>
</dbReference>
<dbReference type="RefSeq" id="WP_132085078.1">
    <property type="nucleotide sequence ID" value="NZ_SLUK01000012.1"/>
</dbReference>
<dbReference type="SUPFAM" id="SSF51556">
    <property type="entry name" value="Metallo-dependent hydrolases"/>
    <property type="match status" value="1"/>
</dbReference>
<dbReference type="Pfam" id="PF04909">
    <property type="entry name" value="Amidohydro_2"/>
    <property type="match status" value="1"/>
</dbReference>
<dbReference type="GO" id="GO:0016787">
    <property type="term" value="F:hydrolase activity"/>
    <property type="evidence" value="ECO:0007669"/>
    <property type="project" value="InterPro"/>
</dbReference>
<dbReference type="PANTHER" id="PTHR21240">
    <property type="entry name" value="2-AMINO-3-CARBOXYLMUCONATE-6-SEMIALDEHYDE DECARBOXYLASE"/>
    <property type="match status" value="1"/>
</dbReference>